<dbReference type="AlphaFoldDB" id="A0A554VBU8"/>
<dbReference type="EMBL" id="VLNR01000089">
    <property type="protein sequence ID" value="TSE04089.1"/>
    <property type="molecule type" value="Genomic_DNA"/>
</dbReference>
<dbReference type="InterPro" id="IPR025295">
    <property type="entry name" value="eCIS_core_dom"/>
</dbReference>
<proteinExistence type="predicted"/>
<comment type="caution">
    <text evidence="3">The sequence shown here is derived from an EMBL/GenBank/DDBJ whole genome shotgun (WGS) entry which is preliminary data.</text>
</comment>
<sequence>MKTPLENTKESQQKTIERVQEESSTDGEATIADNRPAIAIQRKLRSVMGSTEGTINPIQRKNKTGLPDRLKSGIENLSGYSMDDVKVHYNSSKPTQLQAHAYAQGTDIHLAPGQQKHLPHEAWHVVQQKQGRVKPMMQFKGKVNINDDAGLEKEADVMGVKAVQHANKVTGKPYKVVMANVGTVQRKINPHKLNLVGESHNKSEERRGKEKEYTETIFGAEGEYWLENEFKVLNNDGGFERFGDPIHLRVINRLTNIKLGIQELKDKMKKERSKNSPATLDRINELLDRLTDSIQQAYGLLNDHPDLTNGITYSENFIKRNKKRLYSNPHNSPENIIEILKNSMNSIRACKNYFSNNYPLQKKYMKNSYIDYRSALSALQNSYADIETINTPKNVFEINLHEYNYGYYLKKAFNKLRKSRSRQMHEAAMLMKHKKGVWTMGELHIVDIIKEYGECDDYNIENEESYNIEIDEFIESEK</sequence>
<gene>
    <name evidence="3" type="ORF">FOF46_27475</name>
</gene>
<keyword evidence="4" id="KW-1185">Reference proteome</keyword>
<feature type="compositionally biased region" description="Basic and acidic residues" evidence="1">
    <location>
        <begin position="7"/>
        <end position="21"/>
    </location>
</feature>
<reference evidence="3 4" key="1">
    <citation type="submission" date="2019-07" db="EMBL/GenBank/DDBJ databases">
        <title>The draft genome sequence of Aquimarina algiphila M91.</title>
        <authorList>
            <person name="Meng X."/>
        </authorList>
    </citation>
    <scope>NUCLEOTIDE SEQUENCE [LARGE SCALE GENOMIC DNA]</scope>
    <source>
        <strain evidence="3 4">M91</strain>
    </source>
</reference>
<accession>A0A554VBU8</accession>
<dbReference type="Pfam" id="PF13699">
    <property type="entry name" value="eCIS_core"/>
    <property type="match status" value="1"/>
</dbReference>
<evidence type="ECO:0000256" key="1">
    <source>
        <dbReference type="SAM" id="MobiDB-lite"/>
    </source>
</evidence>
<organism evidence="3 4">
    <name type="scientific">Aquimarina algiphila</name>
    <dbReference type="NCBI Taxonomy" id="2047982"/>
    <lineage>
        <taxon>Bacteria</taxon>
        <taxon>Pseudomonadati</taxon>
        <taxon>Bacteroidota</taxon>
        <taxon>Flavobacteriia</taxon>
        <taxon>Flavobacteriales</taxon>
        <taxon>Flavobacteriaceae</taxon>
        <taxon>Aquimarina</taxon>
    </lineage>
</organism>
<evidence type="ECO:0000313" key="4">
    <source>
        <dbReference type="Proteomes" id="UP000318833"/>
    </source>
</evidence>
<evidence type="ECO:0000313" key="3">
    <source>
        <dbReference type="EMBL" id="TSE04089.1"/>
    </source>
</evidence>
<feature type="region of interest" description="Disordered" evidence="1">
    <location>
        <begin position="1"/>
        <end position="35"/>
    </location>
</feature>
<evidence type="ECO:0000259" key="2">
    <source>
        <dbReference type="Pfam" id="PF13699"/>
    </source>
</evidence>
<name>A0A554VBU8_9FLAO</name>
<protein>
    <submittedName>
        <fullName evidence="3">DUF4157 domain-containing protein</fullName>
    </submittedName>
</protein>
<dbReference type="OrthoDB" id="292792at2"/>
<dbReference type="RefSeq" id="WP_143918707.1">
    <property type="nucleotide sequence ID" value="NZ_CANMIK010000089.1"/>
</dbReference>
<dbReference type="Proteomes" id="UP000318833">
    <property type="component" value="Unassembled WGS sequence"/>
</dbReference>
<feature type="domain" description="eCIS core" evidence="2">
    <location>
        <begin position="66"/>
        <end position="131"/>
    </location>
</feature>